<name>A0AAN8QD12_9TELE</name>
<dbReference type="EMBL" id="JAGTTL010000034">
    <property type="protein sequence ID" value="KAK6295386.1"/>
    <property type="molecule type" value="Genomic_DNA"/>
</dbReference>
<evidence type="ECO:0000256" key="1">
    <source>
        <dbReference type="SAM" id="MobiDB-lite"/>
    </source>
</evidence>
<evidence type="ECO:0000313" key="2">
    <source>
        <dbReference type="EMBL" id="KAK6295386.1"/>
    </source>
</evidence>
<sequence>MHFWLEGSDVSAPTSSRSFPCSLISSPSPSSAQSRISSSSEAYASLDSWSSGETCLLRNSIRKHSQEAFQARLSSSSSARGPHSRAHPHGVQGGACSLVELHDGAAQAACGGGAWWGRGRGRRTGSVQSLTSSSQDTTIATSSSSNSGNTINTSVRYCWLEQKIEAKLKFSQFLDNVSGRVLVPGSLEAFQKLQPPPPPQRSSSLSPRTFRSTTTGSGDDVIQVEYRWRSSPPCSAALQRGRIQEEQGPMEMPVGKAYLETDIDSVRREDELKDIKIKKENTLSTLERESKMGVVGIAAPPEFRQKTLGRIRSPSPVLWDEGLVMRYPYRSVSLPRGINMVPDEQMNTIRSRDCGRIPSYFSPIFKGLQFLI</sequence>
<proteinExistence type="predicted"/>
<feature type="region of interest" description="Disordered" evidence="1">
    <location>
        <begin position="121"/>
        <end position="147"/>
    </location>
</feature>
<feature type="compositionally biased region" description="Low complexity" evidence="1">
    <location>
        <begin position="15"/>
        <end position="35"/>
    </location>
</feature>
<gene>
    <name evidence="2" type="ORF">J4Q44_G00346120</name>
</gene>
<dbReference type="AlphaFoldDB" id="A0AAN8QD12"/>
<comment type="caution">
    <text evidence="2">The sequence shown here is derived from an EMBL/GenBank/DDBJ whole genome shotgun (WGS) entry which is preliminary data.</text>
</comment>
<feature type="compositionally biased region" description="Low complexity" evidence="1">
    <location>
        <begin position="137"/>
        <end position="147"/>
    </location>
</feature>
<protein>
    <submittedName>
        <fullName evidence="2">Uncharacterized protein</fullName>
    </submittedName>
</protein>
<accession>A0AAN8QD12</accession>
<feature type="compositionally biased region" description="Polar residues" evidence="1">
    <location>
        <begin position="126"/>
        <end position="136"/>
    </location>
</feature>
<feature type="region of interest" description="Disordered" evidence="1">
    <location>
        <begin position="190"/>
        <end position="217"/>
    </location>
</feature>
<reference evidence="2 3" key="1">
    <citation type="submission" date="2021-04" db="EMBL/GenBank/DDBJ databases">
        <authorList>
            <person name="De Guttry C."/>
            <person name="Zahm M."/>
            <person name="Klopp C."/>
            <person name="Cabau C."/>
            <person name="Louis A."/>
            <person name="Berthelot C."/>
            <person name="Parey E."/>
            <person name="Roest Crollius H."/>
            <person name="Montfort J."/>
            <person name="Robinson-Rechavi M."/>
            <person name="Bucao C."/>
            <person name="Bouchez O."/>
            <person name="Gislard M."/>
            <person name="Lluch J."/>
            <person name="Milhes M."/>
            <person name="Lampietro C."/>
            <person name="Lopez Roques C."/>
            <person name="Donnadieu C."/>
            <person name="Braasch I."/>
            <person name="Desvignes T."/>
            <person name="Postlethwait J."/>
            <person name="Bobe J."/>
            <person name="Wedekind C."/>
            <person name="Guiguen Y."/>
        </authorList>
    </citation>
    <scope>NUCLEOTIDE SEQUENCE [LARGE SCALE GENOMIC DNA]</scope>
    <source>
        <strain evidence="2">Cs_M1</strain>
        <tissue evidence="2">Blood</tissue>
    </source>
</reference>
<dbReference type="Proteomes" id="UP001356427">
    <property type="component" value="Unassembled WGS sequence"/>
</dbReference>
<evidence type="ECO:0000313" key="3">
    <source>
        <dbReference type="Proteomes" id="UP001356427"/>
    </source>
</evidence>
<keyword evidence="3" id="KW-1185">Reference proteome</keyword>
<feature type="region of interest" description="Disordered" evidence="1">
    <location>
        <begin position="1"/>
        <end position="35"/>
    </location>
</feature>
<feature type="region of interest" description="Disordered" evidence="1">
    <location>
        <begin position="68"/>
        <end position="91"/>
    </location>
</feature>
<organism evidence="2 3">
    <name type="scientific">Coregonus suidteri</name>
    <dbReference type="NCBI Taxonomy" id="861788"/>
    <lineage>
        <taxon>Eukaryota</taxon>
        <taxon>Metazoa</taxon>
        <taxon>Chordata</taxon>
        <taxon>Craniata</taxon>
        <taxon>Vertebrata</taxon>
        <taxon>Euteleostomi</taxon>
        <taxon>Actinopterygii</taxon>
        <taxon>Neopterygii</taxon>
        <taxon>Teleostei</taxon>
        <taxon>Protacanthopterygii</taxon>
        <taxon>Salmoniformes</taxon>
        <taxon>Salmonidae</taxon>
        <taxon>Coregoninae</taxon>
        <taxon>Coregonus</taxon>
    </lineage>
</organism>